<evidence type="ECO:0000256" key="2">
    <source>
        <dbReference type="SAM" id="Phobius"/>
    </source>
</evidence>
<dbReference type="Proteomes" id="UP000031552">
    <property type="component" value="Unassembled WGS sequence"/>
</dbReference>
<feature type="transmembrane region" description="Helical" evidence="2">
    <location>
        <begin position="130"/>
        <end position="152"/>
    </location>
</feature>
<comment type="caution">
    <text evidence="3">The sequence shown here is derived from an EMBL/GenBank/DDBJ whole genome shotgun (WGS) entry which is preliminary data.</text>
</comment>
<evidence type="ECO:0000313" key="4">
    <source>
        <dbReference type="Proteomes" id="UP000031552"/>
    </source>
</evidence>
<gene>
    <name evidence="3" type="ORF">CSEC_1112</name>
</gene>
<dbReference type="EMBL" id="CCEJ010000004">
    <property type="protein sequence ID" value="CDR33938.1"/>
    <property type="molecule type" value="Genomic_DNA"/>
</dbReference>
<reference evidence="3" key="1">
    <citation type="submission" date="2013-12" db="EMBL/GenBank/DDBJ databases">
        <authorList>
            <person name="Linke B."/>
        </authorList>
    </citation>
    <scope>NUCLEOTIDE SEQUENCE [LARGE SCALE GENOMIC DNA]</scope>
    <source>
        <strain evidence="3">CRIB-18</strain>
    </source>
</reference>
<dbReference type="AlphaFoldDB" id="A0A090D203"/>
<dbReference type="RefSeq" id="WP_041017455.1">
    <property type="nucleotide sequence ID" value="NZ_CCEJ010000004.1"/>
</dbReference>
<accession>A0A090D203</accession>
<evidence type="ECO:0000313" key="3">
    <source>
        <dbReference type="EMBL" id="CDR33938.1"/>
    </source>
</evidence>
<dbReference type="STRING" id="1437425.CSEC_1112"/>
<sequence length="357" mass="39896">MSSPDIALQPISNLNYGFIALNEAFAGEPINLDEVRGDAAVGLATTNSSVQEIASNTLKKIFETDATRAKQIQELESSSKICSLCRTGGAIFTGASPILGYFCDALVQILQKDEKDGTEEDAYWGTQLGIIIVAGTACVISAITSVIFQFTLSRKQSKRKELLKLTEHDKSALVKLTAVLEGIGQLWKLRKENEEEKTNLEPLISDLFENLKGLPKKLDDKPLPSAELLASVIIDNLPEDHPIRRSLRSIAIQERNVEESDSDSDEFGKRNQSFENKGQKNARGSQLLEPEDVLNYKSPEKRLELEWQTLKQYMGGLHVSHLLFTRDEDNEVIQLDNAFNSYQDMDFFNPDRISEEV</sequence>
<keyword evidence="2" id="KW-1133">Transmembrane helix</keyword>
<reference evidence="3" key="2">
    <citation type="submission" date="2014-09" db="EMBL/GenBank/DDBJ databases">
        <title>Criblamydia sequanensis harbors a mega-plasmid encoding arsenite resistance.</title>
        <authorList>
            <person name="Bertelli C."/>
            <person name="Goesmann A."/>
            <person name="Greub G."/>
        </authorList>
    </citation>
    <scope>NUCLEOTIDE SEQUENCE [LARGE SCALE GENOMIC DNA]</scope>
    <source>
        <strain evidence="3">CRIB-18</strain>
    </source>
</reference>
<protein>
    <submittedName>
        <fullName evidence="3">Membrane protein</fullName>
    </submittedName>
</protein>
<feature type="transmembrane region" description="Helical" evidence="2">
    <location>
        <begin position="89"/>
        <end position="110"/>
    </location>
</feature>
<proteinExistence type="predicted"/>
<keyword evidence="4" id="KW-1185">Reference proteome</keyword>
<name>A0A090D203_9BACT</name>
<keyword evidence="2" id="KW-0812">Transmembrane</keyword>
<keyword evidence="2" id="KW-0472">Membrane</keyword>
<organism evidence="3 4">
    <name type="scientific">Candidatus Criblamydia sequanensis CRIB-18</name>
    <dbReference type="NCBI Taxonomy" id="1437425"/>
    <lineage>
        <taxon>Bacteria</taxon>
        <taxon>Pseudomonadati</taxon>
        <taxon>Chlamydiota</taxon>
        <taxon>Chlamydiia</taxon>
        <taxon>Parachlamydiales</taxon>
        <taxon>Candidatus Criblamydiaceae</taxon>
        <taxon>Candidatus Criblamydia</taxon>
    </lineage>
</organism>
<feature type="region of interest" description="Disordered" evidence="1">
    <location>
        <begin position="258"/>
        <end position="293"/>
    </location>
</feature>
<evidence type="ECO:0000256" key="1">
    <source>
        <dbReference type="SAM" id="MobiDB-lite"/>
    </source>
</evidence>